<dbReference type="Proteomes" id="UP000269945">
    <property type="component" value="Unassembled WGS sequence"/>
</dbReference>
<keyword evidence="3" id="KW-1185">Reference proteome</keyword>
<gene>
    <name evidence="2" type="ORF">BN2614_LOCUS1</name>
</gene>
<feature type="region of interest" description="Disordered" evidence="1">
    <location>
        <begin position="1"/>
        <end position="36"/>
    </location>
</feature>
<protein>
    <submittedName>
        <fullName evidence="2">Uncharacterized protein</fullName>
    </submittedName>
</protein>
<accession>A0A9X9LEC7</accession>
<name>A0A9X9LEC7_GULGU</name>
<evidence type="ECO:0000256" key="1">
    <source>
        <dbReference type="SAM" id="MobiDB-lite"/>
    </source>
</evidence>
<dbReference type="AlphaFoldDB" id="A0A9X9LEC7"/>
<organism evidence="2 3">
    <name type="scientific">Gulo gulo</name>
    <name type="common">Wolverine</name>
    <name type="synonym">Gluton</name>
    <dbReference type="NCBI Taxonomy" id="48420"/>
    <lineage>
        <taxon>Eukaryota</taxon>
        <taxon>Metazoa</taxon>
        <taxon>Chordata</taxon>
        <taxon>Craniata</taxon>
        <taxon>Vertebrata</taxon>
        <taxon>Euteleostomi</taxon>
        <taxon>Mammalia</taxon>
        <taxon>Eutheria</taxon>
        <taxon>Laurasiatheria</taxon>
        <taxon>Carnivora</taxon>
        <taxon>Caniformia</taxon>
        <taxon>Musteloidea</taxon>
        <taxon>Mustelidae</taxon>
        <taxon>Guloninae</taxon>
        <taxon>Gulo</taxon>
    </lineage>
</organism>
<proteinExistence type="predicted"/>
<evidence type="ECO:0000313" key="3">
    <source>
        <dbReference type="Proteomes" id="UP000269945"/>
    </source>
</evidence>
<comment type="caution">
    <text evidence="2">The sequence shown here is derived from an EMBL/GenBank/DDBJ whole genome shotgun (WGS) entry which is preliminary data.</text>
</comment>
<reference evidence="2 3" key="1">
    <citation type="submission" date="2018-10" db="EMBL/GenBank/DDBJ databases">
        <authorList>
            <person name="Ekblom R."/>
            <person name="Jareborg N."/>
        </authorList>
    </citation>
    <scope>NUCLEOTIDE SEQUENCE [LARGE SCALE GENOMIC DNA]</scope>
    <source>
        <tissue evidence="2">Muscle</tissue>
    </source>
</reference>
<dbReference type="EMBL" id="CYRY02001291">
    <property type="protein sequence ID" value="VCW65499.1"/>
    <property type="molecule type" value="Genomic_DNA"/>
</dbReference>
<evidence type="ECO:0000313" key="2">
    <source>
        <dbReference type="EMBL" id="VCW65499.1"/>
    </source>
</evidence>
<sequence>MTSCWTSTSTQAGRQGMVSGTPEGAGRLTKAQPWGAAVPWKPLEQINQTRHSRHARECALPGKGQVCKGSLWSM</sequence>
<feature type="compositionally biased region" description="Polar residues" evidence="1">
    <location>
        <begin position="1"/>
        <end position="13"/>
    </location>
</feature>